<reference evidence="1" key="2">
    <citation type="submission" date="2014-03" db="EMBL/GenBank/DDBJ databases">
        <title>The Genome Annotation of Fusarium oxysporum PHW808.</title>
        <authorList>
            <consortium name="The Broad Institute Genomics Platform"/>
            <person name="Ma L.-J."/>
            <person name="Corby-Kistler H."/>
            <person name="Broz K."/>
            <person name="Gale L.R."/>
            <person name="Jonkers W."/>
            <person name="O'Donnell K."/>
            <person name="Ploetz R."/>
            <person name="Steinberg C."/>
            <person name="Schwartz D.C."/>
            <person name="VanEtten H."/>
            <person name="Zhou S."/>
            <person name="Young S.K."/>
            <person name="Zeng Q."/>
            <person name="Gargeya S."/>
            <person name="Fitzgerald M."/>
            <person name="Abouelleil A."/>
            <person name="Alvarado L."/>
            <person name="Chapman S.B."/>
            <person name="Gainer-Dewar J."/>
            <person name="Goldberg J."/>
            <person name="Griggs A."/>
            <person name="Gujja S."/>
            <person name="Hansen M."/>
            <person name="Howarth C."/>
            <person name="Imamovic A."/>
            <person name="Ireland A."/>
            <person name="Larimer J."/>
            <person name="McCowan C."/>
            <person name="Murphy C."/>
            <person name="Pearson M."/>
            <person name="Poon T.W."/>
            <person name="Priest M."/>
            <person name="Roberts A."/>
            <person name="Saif S."/>
            <person name="Shea T."/>
            <person name="Sykes S."/>
            <person name="Wortman J."/>
            <person name="Nusbaum C."/>
            <person name="Birren B."/>
        </authorList>
    </citation>
    <scope>NUCLEOTIDE SEQUENCE</scope>
    <source>
        <strain evidence="1">54008</strain>
    </source>
</reference>
<dbReference type="Proteomes" id="UP000030676">
    <property type="component" value="Unassembled WGS sequence"/>
</dbReference>
<reference evidence="1" key="1">
    <citation type="submission" date="2011-11" db="EMBL/GenBank/DDBJ databases">
        <title>The Genome Sequence of Fusarium oxysporum PHW808.</title>
        <authorList>
            <consortium name="The Broad Institute Genome Sequencing Platform"/>
            <person name="Ma L.-J."/>
            <person name="Gale L.R."/>
            <person name="Schwartz D.C."/>
            <person name="Zhou S."/>
            <person name="Corby-Kistler H."/>
            <person name="Young S.K."/>
            <person name="Zeng Q."/>
            <person name="Gargeya S."/>
            <person name="Fitzgerald M."/>
            <person name="Haas B."/>
            <person name="Abouelleil A."/>
            <person name="Alvarado L."/>
            <person name="Arachchi H.M."/>
            <person name="Berlin A."/>
            <person name="Brown A."/>
            <person name="Chapman S.B."/>
            <person name="Chen Z."/>
            <person name="Dunbar C."/>
            <person name="Freedman E."/>
            <person name="Gearin G."/>
            <person name="Goldberg J."/>
            <person name="Griggs A."/>
            <person name="Gujja S."/>
            <person name="Heiman D."/>
            <person name="Howarth C."/>
            <person name="Larson L."/>
            <person name="Lui A."/>
            <person name="MacDonald P.J.P."/>
            <person name="Montmayeur A."/>
            <person name="Murphy C."/>
            <person name="Neiman D."/>
            <person name="Pearson M."/>
            <person name="Priest M."/>
            <person name="Roberts A."/>
            <person name="Saif S."/>
            <person name="Shea T."/>
            <person name="Shenoy N."/>
            <person name="Sisk P."/>
            <person name="Stolte C."/>
            <person name="Sykes S."/>
            <person name="Wortman J."/>
            <person name="Nusbaum C."/>
            <person name="Birren B."/>
        </authorList>
    </citation>
    <scope>NUCLEOTIDE SEQUENCE [LARGE SCALE GENOMIC DNA]</scope>
    <source>
        <strain evidence="1">54008</strain>
    </source>
</reference>
<dbReference type="HOGENOM" id="CLU_3359751_0_0_1"/>
<evidence type="ECO:0000313" key="1">
    <source>
        <dbReference type="EMBL" id="EXL70814.1"/>
    </source>
</evidence>
<proteinExistence type="predicted"/>
<sequence length="36" mass="3961">MLTDAAVNMHAANVKFKGMIYLNAQKNQQKGLAIRA</sequence>
<organism evidence="1">
    <name type="scientific">Fusarium oxysporum f. sp. conglutinans race 2 54008</name>
    <dbReference type="NCBI Taxonomy" id="1089457"/>
    <lineage>
        <taxon>Eukaryota</taxon>
        <taxon>Fungi</taxon>
        <taxon>Dikarya</taxon>
        <taxon>Ascomycota</taxon>
        <taxon>Pezizomycotina</taxon>
        <taxon>Sordariomycetes</taxon>
        <taxon>Hypocreomycetidae</taxon>
        <taxon>Hypocreales</taxon>
        <taxon>Nectriaceae</taxon>
        <taxon>Fusarium</taxon>
        <taxon>Fusarium oxysporum species complex</taxon>
    </lineage>
</organism>
<accession>X0IC90</accession>
<dbReference type="AlphaFoldDB" id="X0IC90"/>
<dbReference type="EMBL" id="KK033234">
    <property type="protein sequence ID" value="EXL70814.1"/>
    <property type="molecule type" value="Genomic_DNA"/>
</dbReference>
<protein>
    <submittedName>
        <fullName evidence="1">Uncharacterized protein</fullName>
    </submittedName>
</protein>
<name>X0IC90_FUSOX</name>
<gene>
    <name evidence="1" type="ORF">FOPG_13366</name>
</gene>